<gene>
    <name evidence="2" type="ORF">F5Z01DRAFT_433234</name>
</gene>
<dbReference type="GeneID" id="70290605"/>
<name>A0A9P7ZDP7_9HYPO</name>
<sequence>MLPARRLEGTCSFSSRFSLSKSGYTSRTLGQCQSVRKSPEGMDYGERPSEMEPGLEQARCRVAHPLTSFMQRTSAAATGQNKTRPPGPWPPMPRLAHRGATPSTKVPTGDGHKPLIVGCPRRHAPPSNHQGCSLAVINEQLHLELDVPHPYKPSIRPILGSSLDRSVQPSSQAQDAYTCQALFSLSPARLTSPYPTSPTSDQHPLPCNNTVERVDDLVLLRPCT</sequence>
<feature type="compositionally biased region" description="Polar residues" evidence="1">
    <location>
        <begin position="74"/>
        <end position="83"/>
    </location>
</feature>
<dbReference type="Proteomes" id="UP000887229">
    <property type="component" value="Unassembled WGS sequence"/>
</dbReference>
<protein>
    <submittedName>
        <fullName evidence="2">Uncharacterized protein</fullName>
    </submittedName>
</protein>
<evidence type="ECO:0000313" key="2">
    <source>
        <dbReference type="EMBL" id="KAG9250031.1"/>
    </source>
</evidence>
<keyword evidence="3" id="KW-1185">Reference proteome</keyword>
<comment type="caution">
    <text evidence="2">The sequence shown here is derived from an EMBL/GenBank/DDBJ whole genome shotgun (WGS) entry which is preliminary data.</text>
</comment>
<reference evidence="2" key="1">
    <citation type="journal article" date="2021" name="IMA Fungus">
        <title>Genomic characterization of three marine fungi, including Emericellopsis atlantica sp. nov. with signatures of a generalist lifestyle and marine biomass degradation.</title>
        <authorList>
            <person name="Hagestad O.C."/>
            <person name="Hou L."/>
            <person name="Andersen J.H."/>
            <person name="Hansen E.H."/>
            <person name="Altermark B."/>
            <person name="Li C."/>
            <person name="Kuhnert E."/>
            <person name="Cox R.J."/>
            <person name="Crous P.W."/>
            <person name="Spatafora J.W."/>
            <person name="Lail K."/>
            <person name="Amirebrahimi M."/>
            <person name="Lipzen A."/>
            <person name="Pangilinan J."/>
            <person name="Andreopoulos W."/>
            <person name="Hayes R.D."/>
            <person name="Ng V."/>
            <person name="Grigoriev I.V."/>
            <person name="Jackson S.A."/>
            <person name="Sutton T.D.S."/>
            <person name="Dobson A.D.W."/>
            <person name="Rama T."/>
        </authorList>
    </citation>
    <scope>NUCLEOTIDE SEQUENCE</scope>
    <source>
        <strain evidence="2">TS7</strain>
    </source>
</reference>
<feature type="region of interest" description="Disordered" evidence="1">
    <location>
        <begin position="74"/>
        <end position="115"/>
    </location>
</feature>
<evidence type="ECO:0000256" key="1">
    <source>
        <dbReference type="SAM" id="MobiDB-lite"/>
    </source>
</evidence>
<evidence type="ECO:0000313" key="3">
    <source>
        <dbReference type="Proteomes" id="UP000887229"/>
    </source>
</evidence>
<dbReference type="EMBL" id="MU251285">
    <property type="protein sequence ID" value="KAG9250031.1"/>
    <property type="molecule type" value="Genomic_DNA"/>
</dbReference>
<organism evidence="2 3">
    <name type="scientific">Emericellopsis atlantica</name>
    <dbReference type="NCBI Taxonomy" id="2614577"/>
    <lineage>
        <taxon>Eukaryota</taxon>
        <taxon>Fungi</taxon>
        <taxon>Dikarya</taxon>
        <taxon>Ascomycota</taxon>
        <taxon>Pezizomycotina</taxon>
        <taxon>Sordariomycetes</taxon>
        <taxon>Hypocreomycetidae</taxon>
        <taxon>Hypocreales</taxon>
        <taxon>Bionectriaceae</taxon>
        <taxon>Emericellopsis</taxon>
    </lineage>
</organism>
<accession>A0A9P7ZDP7</accession>
<dbReference type="RefSeq" id="XP_046113955.1">
    <property type="nucleotide sequence ID" value="XM_046259702.1"/>
</dbReference>
<dbReference type="AlphaFoldDB" id="A0A9P7ZDP7"/>
<proteinExistence type="predicted"/>